<keyword evidence="3" id="KW-0677">Repeat</keyword>
<dbReference type="SMART" id="SM00028">
    <property type="entry name" value="TPR"/>
    <property type="match status" value="3"/>
</dbReference>
<reference evidence="8" key="1">
    <citation type="submission" date="2022-07" db="EMBL/GenBank/DDBJ databases">
        <title>Phylogenomic reconstructions and comparative analyses of Kickxellomycotina fungi.</title>
        <authorList>
            <person name="Reynolds N.K."/>
            <person name="Stajich J.E."/>
            <person name="Barry K."/>
            <person name="Grigoriev I.V."/>
            <person name="Crous P."/>
            <person name="Smith M.E."/>
        </authorList>
    </citation>
    <scope>NUCLEOTIDE SEQUENCE</scope>
    <source>
        <strain evidence="8">RSA 861</strain>
    </source>
</reference>
<name>A0A9W8DV19_9FUNG</name>
<dbReference type="InterPro" id="IPR011990">
    <property type="entry name" value="TPR-like_helical_dom_sf"/>
</dbReference>
<feature type="region of interest" description="Disordered" evidence="6">
    <location>
        <begin position="370"/>
        <end position="425"/>
    </location>
</feature>
<feature type="compositionally biased region" description="Acidic residues" evidence="6">
    <location>
        <begin position="175"/>
        <end position="187"/>
    </location>
</feature>
<dbReference type="InterPro" id="IPR051730">
    <property type="entry name" value="NASP-like"/>
</dbReference>
<comment type="caution">
    <text evidence="8">The sequence shown here is derived from an EMBL/GenBank/DDBJ whole genome shotgun (WGS) entry which is preliminary data.</text>
</comment>
<dbReference type="Gene3D" id="1.25.40.10">
    <property type="entry name" value="Tetratricopeptide repeat domain"/>
    <property type="match status" value="1"/>
</dbReference>
<proteinExistence type="inferred from homology"/>
<evidence type="ECO:0000256" key="4">
    <source>
        <dbReference type="ARBA" id="ARBA00022803"/>
    </source>
</evidence>
<dbReference type="EMBL" id="JANBPT010000253">
    <property type="protein sequence ID" value="KAJ1924822.1"/>
    <property type="molecule type" value="Genomic_DNA"/>
</dbReference>
<dbReference type="PANTHER" id="PTHR15081:SF1">
    <property type="entry name" value="NUCLEAR AUTOANTIGENIC SPERM PROTEIN"/>
    <property type="match status" value="1"/>
</dbReference>
<feature type="compositionally biased region" description="Acidic residues" evidence="6">
    <location>
        <begin position="194"/>
        <end position="207"/>
    </location>
</feature>
<dbReference type="InterPro" id="IPR019734">
    <property type="entry name" value="TPR_rpt"/>
</dbReference>
<dbReference type="SUPFAM" id="SSF48452">
    <property type="entry name" value="TPR-like"/>
    <property type="match status" value="1"/>
</dbReference>
<sequence length="425" mass="45248">MNLRRPFPSYLYANAPNLTDMMSSGNLSNVEETPESQSPARASGKAPAALADQSDALDLSPEEKIVLDNAHILIQEGKKAFALDDFEAAIDSFGEASGLLAAVFDEASSVVYADVLILYGRALLQNAIQHSALMASEKLKESAAPQMDEANDTPAGPSSCKIHFEGEPDFRQLEEDAEEEGDVEEVGDGAAEPGADEGEGDEEEATDDFSTAWEVLELARLIYSKHTSEAHRSREADIMLLLGDVSLESENFDQAAKDYLSAAKLKADLPGTARRELAECHYKIALAYEYGNRFAEAIREVDQVIQILETLIAEGVAAASELRELLGEVTAKRDDLRASLAKKEAADSAGASSSGMTEALLKAAFGPSYSGERTANAPVNDITSLVRPKAVADPGKAPAHKRPADDSAAEGESAAGKKPRTDDSA</sequence>
<accession>A0A9W8DV19</accession>
<feature type="region of interest" description="Disordered" evidence="6">
    <location>
        <begin position="23"/>
        <end position="47"/>
    </location>
</feature>
<comment type="similarity">
    <text evidence="2">Belongs to the NASP family.</text>
</comment>
<evidence type="ECO:0000256" key="2">
    <source>
        <dbReference type="ARBA" id="ARBA00008402"/>
    </source>
</evidence>
<feature type="region of interest" description="Disordered" evidence="6">
    <location>
        <begin position="143"/>
        <end position="207"/>
    </location>
</feature>
<evidence type="ECO:0000313" key="8">
    <source>
        <dbReference type="EMBL" id="KAJ1924822.1"/>
    </source>
</evidence>
<dbReference type="OrthoDB" id="5587616at2759"/>
<feature type="compositionally biased region" description="Basic and acidic residues" evidence="6">
    <location>
        <begin position="162"/>
        <end position="174"/>
    </location>
</feature>
<organism evidence="8 9">
    <name type="scientific">Tieghemiomyces parasiticus</name>
    <dbReference type="NCBI Taxonomy" id="78921"/>
    <lineage>
        <taxon>Eukaryota</taxon>
        <taxon>Fungi</taxon>
        <taxon>Fungi incertae sedis</taxon>
        <taxon>Zoopagomycota</taxon>
        <taxon>Kickxellomycotina</taxon>
        <taxon>Dimargaritomycetes</taxon>
        <taxon>Dimargaritales</taxon>
        <taxon>Dimargaritaceae</taxon>
        <taxon>Tieghemiomyces</taxon>
    </lineage>
</organism>
<dbReference type="InterPro" id="IPR019544">
    <property type="entry name" value="Tetratricopeptide_SHNi-TPR_dom"/>
</dbReference>
<dbReference type="Pfam" id="PF10516">
    <property type="entry name" value="SHNi-TPR"/>
    <property type="match status" value="1"/>
</dbReference>
<feature type="domain" description="Tetratricopeptide SHNi-TPR" evidence="7">
    <location>
        <begin position="236"/>
        <end position="266"/>
    </location>
</feature>
<feature type="compositionally biased region" description="Polar residues" evidence="6">
    <location>
        <begin position="23"/>
        <end position="40"/>
    </location>
</feature>
<protein>
    <recommendedName>
        <fullName evidence="7">Tetratricopeptide SHNi-TPR domain-containing protein</fullName>
    </recommendedName>
</protein>
<keyword evidence="4" id="KW-0802">TPR repeat</keyword>
<dbReference type="PANTHER" id="PTHR15081">
    <property type="entry name" value="NUCLEAR AUTOANTIGENIC SPERM PROTEIN NASP -RELATED"/>
    <property type="match status" value="1"/>
</dbReference>
<evidence type="ECO:0000256" key="1">
    <source>
        <dbReference type="ARBA" id="ARBA00004123"/>
    </source>
</evidence>
<evidence type="ECO:0000256" key="3">
    <source>
        <dbReference type="ARBA" id="ARBA00022737"/>
    </source>
</evidence>
<dbReference type="Proteomes" id="UP001150569">
    <property type="component" value="Unassembled WGS sequence"/>
</dbReference>
<evidence type="ECO:0000256" key="6">
    <source>
        <dbReference type="SAM" id="MobiDB-lite"/>
    </source>
</evidence>
<comment type="subcellular location">
    <subcellularLocation>
        <location evidence="1">Nucleus</location>
    </subcellularLocation>
</comment>
<evidence type="ECO:0000313" key="9">
    <source>
        <dbReference type="Proteomes" id="UP001150569"/>
    </source>
</evidence>
<dbReference type="GO" id="GO:0042393">
    <property type="term" value="F:histone binding"/>
    <property type="evidence" value="ECO:0007669"/>
    <property type="project" value="TreeGrafter"/>
</dbReference>
<gene>
    <name evidence="8" type="ORF">IWQ60_004969</name>
</gene>
<evidence type="ECO:0000259" key="7">
    <source>
        <dbReference type="Pfam" id="PF10516"/>
    </source>
</evidence>
<keyword evidence="5" id="KW-0539">Nucleus</keyword>
<keyword evidence="9" id="KW-1185">Reference proteome</keyword>
<dbReference type="GO" id="GO:0034080">
    <property type="term" value="P:CENP-A containing chromatin assembly"/>
    <property type="evidence" value="ECO:0007669"/>
    <property type="project" value="TreeGrafter"/>
</dbReference>
<evidence type="ECO:0000256" key="5">
    <source>
        <dbReference type="ARBA" id="ARBA00023242"/>
    </source>
</evidence>
<dbReference type="AlphaFoldDB" id="A0A9W8DV19"/>
<dbReference type="GO" id="GO:0005654">
    <property type="term" value="C:nucleoplasm"/>
    <property type="evidence" value="ECO:0007669"/>
    <property type="project" value="TreeGrafter"/>
</dbReference>
<dbReference type="GO" id="GO:0006335">
    <property type="term" value="P:DNA replication-dependent chromatin assembly"/>
    <property type="evidence" value="ECO:0007669"/>
    <property type="project" value="TreeGrafter"/>
</dbReference>